<gene>
    <name evidence="1" type="ORF">SAMN05216245_11011</name>
</gene>
<name>A0A1I2BW95_9FIRM</name>
<protein>
    <submittedName>
        <fullName evidence="1">Uncharacterized protein</fullName>
    </submittedName>
</protein>
<dbReference type="Proteomes" id="UP000198896">
    <property type="component" value="Unassembled WGS sequence"/>
</dbReference>
<dbReference type="EMBL" id="FONL01000010">
    <property type="protein sequence ID" value="SFE59683.1"/>
    <property type="molecule type" value="Genomic_DNA"/>
</dbReference>
<keyword evidence="2" id="KW-1185">Reference proteome</keyword>
<dbReference type="OrthoDB" id="2650917at2"/>
<proteinExistence type="predicted"/>
<dbReference type="RefSeq" id="WP_093913678.1">
    <property type="nucleotide sequence ID" value="NZ_FONL01000010.1"/>
</dbReference>
<sequence length="307" mass="31987">MAYDSTFPADDEYLSEFPAKQREQLRAVIEDQIVNALKLCGLSPGNASGNIPKSNGTKCVNLNADKLDGHDSTYFSIDGHVHDAATTSSNGFMSNTDKTKLNGIATGAEVNQNTFANVTVGSTTIQADAKQDTLTFAAGNAITLTPDATNDKVTIAVTGSTYMPLAGGTFSGAVTTASNFTLNVSGTASTQGTGINLPFRYQLKATDADATVHTTNPFFVFPSSSTTNNGTGFGIQSSGAVVIGAGESPKSLVSAITLNGDTENLHLTADSTVYIHTNAGTIANRKSFVFTTDGKIQFPDGSKIWIV</sequence>
<reference evidence="1 2" key="1">
    <citation type="submission" date="2016-10" db="EMBL/GenBank/DDBJ databases">
        <authorList>
            <person name="de Groot N.N."/>
        </authorList>
    </citation>
    <scope>NUCLEOTIDE SEQUENCE [LARGE SCALE GENOMIC DNA]</scope>
    <source>
        <strain evidence="1 2">DSM 9236</strain>
    </source>
</reference>
<dbReference type="STRING" id="1123323.SAMN05216245_11011"/>
<dbReference type="AlphaFoldDB" id="A0A1I2BW95"/>
<organism evidence="1 2">
    <name type="scientific">Succiniclasticum ruminis DSM 9236</name>
    <dbReference type="NCBI Taxonomy" id="1123323"/>
    <lineage>
        <taxon>Bacteria</taxon>
        <taxon>Bacillati</taxon>
        <taxon>Bacillota</taxon>
        <taxon>Negativicutes</taxon>
        <taxon>Acidaminococcales</taxon>
        <taxon>Acidaminococcaceae</taxon>
        <taxon>Succiniclasticum</taxon>
    </lineage>
</organism>
<accession>A0A1I2BW95</accession>
<evidence type="ECO:0000313" key="2">
    <source>
        <dbReference type="Proteomes" id="UP000198896"/>
    </source>
</evidence>
<evidence type="ECO:0000313" key="1">
    <source>
        <dbReference type="EMBL" id="SFE59683.1"/>
    </source>
</evidence>